<sequence>MIVPGPLVPYSGIGNESNKPNALMSSKDIDVQVYMNYELLESAIQNMIGTLNLVDDKEQLMSLVEELDSRQIMKKNLESFSQQKKRDPIEENTNSLIWNILIRGYAWSVDFKLQSVFPYWRTLDDGRAAQDNHTFIFVLKASALLFVISKGEYIHAHIVKLRLDTYVSNILIHVYASCGRLGLAWRVFDRMSESSLVSWNVIIDEYAQSREPVIELQFLIEAQNLFQFENPYRISADMANIWATWY</sequence>
<organism evidence="3 4">
    <name type="scientific">Protea cynaroides</name>
    <dbReference type="NCBI Taxonomy" id="273540"/>
    <lineage>
        <taxon>Eukaryota</taxon>
        <taxon>Viridiplantae</taxon>
        <taxon>Streptophyta</taxon>
        <taxon>Embryophyta</taxon>
        <taxon>Tracheophyta</taxon>
        <taxon>Spermatophyta</taxon>
        <taxon>Magnoliopsida</taxon>
        <taxon>Proteales</taxon>
        <taxon>Proteaceae</taxon>
        <taxon>Protea</taxon>
    </lineage>
</organism>
<dbReference type="InterPro" id="IPR002885">
    <property type="entry name" value="PPR_rpt"/>
</dbReference>
<dbReference type="Proteomes" id="UP001141806">
    <property type="component" value="Unassembled WGS sequence"/>
</dbReference>
<dbReference type="OrthoDB" id="1284223at2759"/>
<dbReference type="NCBIfam" id="TIGR00756">
    <property type="entry name" value="PPR"/>
    <property type="match status" value="1"/>
</dbReference>
<dbReference type="GO" id="GO:0003723">
    <property type="term" value="F:RNA binding"/>
    <property type="evidence" value="ECO:0007669"/>
    <property type="project" value="InterPro"/>
</dbReference>
<dbReference type="Gene3D" id="1.25.40.10">
    <property type="entry name" value="Tetratricopeptide repeat domain"/>
    <property type="match status" value="1"/>
</dbReference>
<dbReference type="InterPro" id="IPR046960">
    <property type="entry name" value="PPR_At4g14850-like_plant"/>
</dbReference>
<dbReference type="Pfam" id="PF01535">
    <property type="entry name" value="PPR"/>
    <property type="match status" value="1"/>
</dbReference>
<evidence type="ECO:0000313" key="3">
    <source>
        <dbReference type="EMBL" id="KAJ4958293.1"/>
    </source>
</evidence>
<evidence type="ECO:0008006" key="5">
    <source>
        <dbReference type="Google" id="ProtNLM"/>
    </source>
</evidence>
<protein>
    <recommendedName>
        <fullName evidence="5">Pentatricopeptide repeat-containing protein</fullName>
    </recommendedName>
</protein>
<keyword evidence="4" id="KW-1185">Reference proteome</keyword>
<proteinExistence type="predicted"/>
<feature type="repeat" description="PPR" evidence="2">
    <location>
        <begin position="164"/>
        <end position="198"/>
    </location>
</feature>
<dbReference type="AlphaFoldDB" id="A0A9Q0K1Q5"/>
<keyword evidence="1" id="KW-0677">Repeat</keyword>
<dbReference type="InterPro" id="IPR011990">
    <property type="entry name" value="TPR-like_helical_dom_sf"/>
</dbReference>
<dbReference type="EMBL" id="JAMYWD010000010">
    <property type="protein sequence ID" value="KAJ4958293.1"/>
    <property type="molecule type" value="Genomic_DNA"/>
</dbReference>
<evidence type="ECO:0000256" key="2">
    <source>
        <dbReference type="PROSITE-ProRule" id="PRU00708"/>
    </source>
</evidence>
<dbReference type="PROSITE" id="PS51375">
    <property type="entry name" value="PPR"/>
    <property type="match status" value="1"/>
</dbReference>
<reference evidence="3" key="1">
    <citation type="journal article" date="2023" name="Plant J.">
        <title>The genome of the king protea, Protea cynaroides.</title>
        <authorList>
            <person name="Chang J."/>
            <person name="Duong T.A."/>
            <person name="Schoeman C."/>
            <person name="Ma X."/>
            <person name="Roodt D."/>
            <person name="Barker N."/>
            <person name="Li Z."/>
            <person name="Van de Peer Y."/>
            <person name="Mizrachi E."/>
        </authorList>
    </citation>
    <scope>NUCLEOTIDE SEQUENCE</scope>
    <source>
        <tissue evidence="3">Young leaves</tissue>
    </source>
</reference>
<name>A0A9Q0K1Q5_9MAGN</name>
<dbReference type="GO" id="GO:0009451">
    <property type="term" value="P:RNA modification"/>
    <property type="evidence" value="ECO:0007669"/>
    <property type="project" value="InterPro"/>
</dbReference>
<dbReference type="PANTHER" id="PTHR47926">
    <property type="entry name" value="PENTATRICOPEPTIDE REPEAT-CONTAINING PROTEIN"/>
    <property type="match status" value="1"/>
</dbReference>
<accession>A0A9Q0K1Q5</accession>
<evidence type="ECO:0000256" key="1">
    <source>
        <dbReference type="ARBA" id="ARBA00022737"/>
    </source>
</evidence>
<gene>
    <name evidence="3" type="ORF">NE237_025404</name>
</gene>
<comment type="caution">
    <text evidence="3">The sequence shown here is derived from an EMBL/GenBank/DDBJ whole genome shotgun (WGS) entry which is preliminary data.</text>
</comment>
<evidence type="ECO:0000313" key="4">
    <source>
        <dbReference type="Proteomes" id="UP001141806"/>
    </source>
</evidence>